<comment type="caution">
    <text evidence="1">The sequence shown here is derived from an EMBL/GenBank/DDBJ whole genome shotgun (WGS) entry which is preliminary data.</text>
</comment>
<proteinExistence type="predicted"/>
<evidence type="ECO:0000313" key="2">
    <source>
        <dbReference type="Proteomes" id="UP001367508"/>
    </source>
</evidence>
<evidence type="ECO:0000313" key="1">
    <source>
        <dbReference type="EMBL" id="KAK7350325.1"/>
    </source>
</evidence>
<keyword evidence="2" id="KW-1185">Reference proteome</keyword>
<dbReference type="Proteomes" id="UP001367508">
    <property type="component" value="Unassembled WGS sequence"/>
</dbReference>
<name>A0AAN9M8R7_CANGL</name>
<sequence>MVTLAFGNMAPWRSAIQTCGAPLPTPSTQTFSHRTLLSGWYSACHVRGGWLSCGGVDSVAEAARLTTPPRFANSGWHRPTQGRSLPTSDRWSGRGLLFEDIHHVSGHPSNLPGQTGGAPCSASGTGEGSWSSTYLPHGSGLPPRVLTSFSRLVLSRGPISTSALWLVLQYVIYHSEKPWPLIEGISNSLRLAKTRSWSGATVLLTVAPKN</sequence>
<dbReference type="EMBL" id="JAYMYQ010000002">
    <property type="protein sequence ID" value="KAK7350325.1"/>
    <property type="molecule type" value="Genomic_DNA"/>
</dbReference>
<dbReference type="AlphaFoldDB" id="A0AAN9M8R7"/>
<accession>A0AAN9M8R7</accession>
<organism evidence="1 2">
    <name type="scientific">Canavalia gladiata</name>
    <name type="common">Sword bean</name>
    <name type="synonym">Dolichos gladiatus</name>
    <dbReference type="NCBI Taxonomy" id="3824"/>
    <lineage>
        <taxon>Eukaryota</taxon>
        <taxon>Viridiplantae</taxon>
        <taxon>Streptophyta</taxon>
        <taxon>Embryophyta</taxon>
        <taxon>Tracheophyta</taxon>
        <taxon>Spermatophyta</taxon>
        <taxon>Magnoliopsida</taxon>
        <taxon>eudicotyledons</taxon>
        <taxon>Gunneridae</taxon>
        <taxon>Pentapetalae</taxon>
        <taxon>rosids</taxon>
        <taxon>fabids</taxon>
        <taxon>Fabales</taxon>
        <taxon>Fabaceae</taxon>
        <taxon>Papilionoideae</taxon>
        <taxon>50 kb inversion clade</taxon>
        <taxon>NPAAA clade</taxon>
        <taxon>indigoferoid/millettioid clade</taxon>
        <taxon>Phaseoleae</taxon>
        <taxon>Canavalia</taxon>
    </lineage>
</organism>
<protein>
    <submittedName>
        <fullName evidence="1">Uncharacterized protein</fullName>
    </submittedName>
</protein>
<gene>
    <name evidence="1" type="ORF">VNO77_08814</name>
</gene>
<reference evidence="1 2" key="1">
    <citation type="submission" date="2024-01" db="EMBL/GenBank/DDBJ databases">
        <title>The genomes of 5 underutilized Papilionoideae crops provide insights into root nodulation and disease resistanc.</title>
        <authorList>
            <person name="Jiang F."/>
        </authorList>
    </citation>
    <scope>NUCLEOTIDE SEQUENCE [LARGE SCALE GENOMIC DNA]</scope>
    <source>
        <strain evidence="1">LVBAO_FW01</strain>
        <tissue evidence="1">Leaves</tissue>
    </source>
</reference>